<accession>A0A3N4JQ86</accession>
<organism evidence="1 2">
    <name type="scientific">Choiromyces venosus 120613-1</name>
    <dbReference type="NCBI Taxonomy" id="1336337"/>
    <lineage>
        <taxon>Eukaryota</taxon>
        <taxon>Fungi</taxon>
        <taxon>Dikarya</taxon>
        <taxon>Ascomycota</taxon>
        <taxon>Pezizomycotina</taxon>
        <taxon>Pezizomycetes</taxon>
        <taxon>Pezizales</taxon>
        <taxon>Tuberaceae</taxon>
        <taxon>Choiromyces</taxon>
    </lineage>
</organism>
<keyword evidence="2" id="KW-1185">Reference proteome</keyword>
<proteinExistence type="predicted"/>
<dbReference type="AlphaFoldDB" id="A0A3N4JQ86"/>
<dbReference type="EMBL" id="ML120380">
    <property type="protein sequence ID" value="RPB00433.1"/>
    <property type="molecule type" value="Genomic_DNA"/>
</dbReference>
<protein>
    <submittedName>
        <fullName evidence="1">Uncharacterized protein</fullName>
    </submittedName>
</protein>
<evidence type="ECO:0000313" key="1">
    <source>
        <dbReference type="EMBL" id="RPB00433.1"/>
    </source>
</evidence>
<dbReference type="Proteomes" id="UP000276215">
    <property type="component" value="Unassembled WGS sequence"/>
</dbReference>
<reference evidence="1 2" key="1">
    <citation type="journal article" date="2018" name="Nat. Ecol. Evol.">
        <title>Pezizomycetes genomes reveal the molecular basis of ectomycorrhizal truffle lifestyle.</title>
        <authorList>
            <person name="Murat C."/>
            <person name="Payen T."/>
            <person name="Noel B."/>
            <person name="Kuo A."/>
            <person name="Morin E."/>
            <person name="Chen J."/>
            <person name="Kohler A."/>
            <person name="Krizsan K."/>
            <person name="Balestrini R."/>
            <person name="Da Silva C."/>
            <person name="Montanini B."/>
            <person name="Hainaut M."/>
            <person name="Levati E."/>
            <person name="Barry K.W."/>
            <person name="Belfiori B."/>
            <person name="Cichocki N."/>
            <person name="Clum A."/>
            <person name="Dockter R.B."/>
            <person name="Fauchery L."/>
            <person name="Guy J."/>
            <person name="Iotti M."/>
            <person name="Le Tacon F."/>
            <person name="Lindquist E.A."/>
            <person name="Lipzen A."/>
            <person name="Malagnac F."/>
            <person name="Mello A."/>
            <person name="Molinier V."/>
            <person name="Miyauchi S."/>
            <person name="Poulain J."/>
            <person name="Riccioni C."/>
            <person name="Rubini A."/>
            <person name="Sitrit Y."/>
            <person name="Splivallo R."/>
            <person name="Traeger S."/>
            <person name="Wang M."/>
            <person name="Zifcakova L."/>
            <person name="Wipf D."/>
            <person name="Zambonelli A."/>
            <person name="Paolocci F."/>
            <person name="Nowrousian M."/>
            <person name="Ottonello S."/>
            <person name="Baldrian P."/>
            <person name="Spatafora J.W."/>
            <person name="Henrissat B."/>
            <person name="Nagy L.G."/>
            <person name="Aury J.M."/>
            <person name="Wincker P."/>
            <person name="Grigoriev I.V."/>
            <person name="Bonfante P."/>
            <person name="Martin F.M."/>
        </authorList>
    </citation>
    <scope>NUCLEOTIDE SEQUENCE [LARGE SCALE GENOMIC DNA]</scope>
    <source>
        <strain evidence="1 2">120613-1</strain>
    </source>
</reference>
<gene>
    <name evidence="1" type="ORF">L873DRAFT_1805296</name>
</gene>
<sequence>MLTPHMGNKIIISLDPSFAGVLTPGHRTIEPFVKVHHFIVAVESLPGLERSYPCTTGRITSEGTMRASVWAAVENQSMSG</sequence>
<evidence type="ECO:0000313" key="2">
    <source>
        <dbReference type="Proteomes" id="UP000276215"/>
    </source>
</evidence>
<name>A0A3N4JQ86_9PEZI</name>